<keyword evidence="9" id="KW-1185">Reference proteome</keyword>
<dbReference type="GO" id="GO:0016485">
    <property type="term" value="P:protein processing"/>
    <property type="evidence" value="ECO:0007669"/>
    <property type="project" value="InterPro"/>
</dbReference>
<feature type="transmembrane region" description="Helical" evidence="7">
    <location>
        <begin position="148"/>
        <end position="168"/>
    </location>
</feature>
<evidence type="ECO:0000313" key="8">
    <source>
        <dbReference type="EMBL" id="RIB09481.1"/>
    </source>
</evidence>
<keyword evidence="5 7" id="KW-1133">Transmembrane helix</keyword>
<dbReference type="InterPro" id="IPR009294">
    <property type="entry name" value="Aph-1"/>
</dbReference>
<evidence type="ECO:0000256" key="2">
    <source>
        <dbReference type="ARBA" id="ARBA00005577"/>
    </source>
</evidence>
<dbReference type="EMBL" id="QKWP01001370">
    <property type="protein sequence ID" value="RIB09481.1"/>
    <property type="molecule type" value="Genomic_DNA"/>
</dbReference>
<evidence type="ECO:0000256" key="1">
    <source>
        <dbReference type="ARBA" id="ARBA00004141"/>
    </source>
</evidence>
<feature type="transmembrane region" description="Helical" evidence="7">
    <location>
        <begin position="180"/>
        <end position="197"/>
    </location>
</feature>
<dbReference type="Pfam" id="PF06105">
    <property type="entry name" value="Aph-1"/>
    <property type="match status" value="1"/>
</dbReference>
<name>A0A397UJ18_9GLOM</name>
<organism evidence="8 9">
    <name type="scientific">Gigaspora rosea</name>
    <dbReference type="NCBI Taxonomy" id="44941"/>
    <lineage>
        <taxon>Eukaryota</taxon>
        <taxon>Fungi</taxon>
        <taxon>Fungi incertae sedis</taxon>
        <taxon>Mucoromycota</taxon>
        <taxon>Glomeromycotina</taxon>
        <taxon>Glomeromycetes</taxon>
        <taxon>Diversisporales</taxon>
        <taxon>Gigasporaceae</taxon>
        <taxon>Gigaspora</taxon>
    </lineage>
</organism>
<feature type="transmembrane region" description="Helical" evidence="7">
    <location>
        <begin position="32"/>
        <end position="56"/>
    </location>
</feature>
<evidence type="ECO:0000256" key="6">
    <source>
        <dbReference type="ARBA" id="ARBA00023136"/>
    </source>
</evidence>
<sequence>MTLLTFFGCGLTAYGPALSIFFLHVAKDAQLVLLMVSSAFFWLISILLSSIIWYIIKPIYPKNELTILYSVILQEIFRWLLFNIMMRAEPGLILVANNPKSLYNRSSFAFVCGMGFGLMSGVVTYFTLLVNSIGPAVLMCNSCTALTVYIVGAFTTCIFIFLHIMWMMISFEGFSKNNKFLISWVILSHFGASYATLLNNSSIFLGCVYGILINLLILGISIGIVIWSLIKIRRE</sequence>
<comment type="similarity">
    <text evidence="2">Belongs to the APH-1 family.</text>
</comment>
<evidence type="ECO:0000256" key="3">
    <source>
        <dbReference type="ARBA" id="ARBA00022692"/>
    </source>
</evidence>
<feature type="transmembrane region" description="Helical" evidence="7">
    <location>
        <begin position="108"/>
        <end position="128"/>
    </location>
</feature>
<gene>
    <name evidence="8" type="ORF">C2G38_267205</name>
</gene>
<feature type="transmembrane region" description="Helical" evidence="7">
    <location>
        <begin position="203"/>
        <end position="230"/>
    </location>
</feature>
<evidence type="ECO:0000313" key="9">
    <source>
        <dbReference type="Proteomes" id="UP000266673"/>
    </source>
</evidence>
<dbReference type="AlphaFoldDB" id="A0A397UJ18"/>
<accession>A0A397UJ18</accession>
<dbReference type="OrthoDB" id="6507463at2759"/>
<evidence type="ECO:0000256" key="5">
    <source>
        <dbReference type="ARBA" id="ARBA00022989"/>
    </source>
</evidence>
<keyword evidence="6 7" id="KW-0472">Membrane</keyword>
<dbReference type="Proteomes" id="UP000266673">
    <property type="component" value="Unassembled WGS sequence"/>
</dbReference>
<comment type="caution">
    <text evidence="8">The sequence shown here is derived from an EMBL/GenBank/DDBJ whole genome shotgun (WGS) entry which is preliminary data.</text>
</comment>
<evidence type="ECO:0000256" key="7">
    <source>
        <dbReference type="SAM" id="Phobius"/>
    </source>
</evidence>
<keyword evidence="4" id="KW-0914">Notch signaling pathway</keyword>
<dbReference type="PANTHER" id="PTHR12889">
    <property type="entry name" value="GAMMA-SECRETASE SUBUNIT APH-1"/>
    <property type="match status" value="1"/>
</dbReference>
<evidence type="ECO:0000256" key="4">
    <source>
        <dbReference type="ARBA" id="ARBA00022976"/>
    </source>
</evidence>
<reference evidence="8 9" key="1">
    <citation type="submission" date="2018-06" db="EMBL/GenBank/DDBJ databases">
        <title>Comparative genomics reveals the genomic features of Rhizophagus irregularis, R. cerebriforme, R. diaphanum and Gigaspora rosea, and their symbiotic lifestyle signature.</title>
        <authorList>
            <person name="Morin E."/>
            <person name="San Clemente H."/>
            <person name="Chen E.C.H."/>
            <person name="De La Providencia I."/>
            <person name="Hainaut M."/>
            <person name="Kuo A."/>
            <person name="Kohler A."/>
            <person name="Murat C."/>
            <person name="Tang N."/>
            <person name="Roy S."/>
            <person name="Loubradou J."/>
            <person name="Henrissat B."/>
            <person name="Grigoriev I.V."/>
            <person name="Corradi N."/>
            <person name="Roux C."/>
            <person name="Martin F.M."/>
        </authorList>
    </citation>
    <scope>NUCLEOTIDE SEQUENCE [LARGE SCALE GENOMIC DNA]</scope>
    <source>
        <strain evidence="8 9">DAOM 194757</strain>
    </source>
</reference>
<protein>
    <submittedName>
        <fullName evidence="8">Gamma-secretase subunit Aph-1</fullName>
    </submittedName>
</protein>
<dbReference type="GO" id="GO:0016020">
    <property type="term" value="C:membrane"/>
    <property type="evidence" value="ECO:0007669"/>
    <property type="project" value="UniProtKB-SubCell"/>
</dbReference>
<feature type="transmembrane region" description="Helical" evidence="7">
    <location>
        <begin position="6"/>
        <end position="25"/>
    </location>
</feature>
<keyword evidence="3 7" id="KW-0812">Transmembrane</keyword>
<dbReference type="STRING" id="44941.A0A397UJ18"/>
<comment type="subcellular location">
    <subcellularLocation>
        <location evidence="1">Membrane</location>
        <topology evidence="1">Multi-pass membrane protein</topology>
    </subcellularLocation>
</comment>
<proteinExistence type="inferred from homology"/>